<keyword evidence="8" id="KW-1185">Reference proteome</keyword>
<dbReference type="InterPro" id="IPR029047">
    <property type="entry name" value="HSP70_peptide-bd_sf"/>
</dbReference>
<keyword evidence="2" id="KW-0547">Nucleotide-binding</keyword>
<dbReference type="CDD" id="cd10232">
    <property type="entry name" value="ASKHA_NBD_HSP70_ScSsz1p-like"/>
    <property type="match status" value="1"/>
</dbReference>
<evidence type="ECO:0000313" key="7">
    <source>
        <dbReference type="Proteomes" id="UP000230605"/>
    </source>
</evidence>
<dbReference type="GO" id="GO:0005829">
    <property type="term" value="C:cytosol"/>
    <property type="evidence" value="ECO:0007669"/>
    <property type="project" value="TreeGrafter"/>
</dbReference>
<reference evidence="6 8" key="2">
    <citation type="submission" date="2023-09" db="EMBL/GenBank/DDBJ databases">
        <title>Complete-Gapless Cercospora beticola genome.</title>
        <authorList>
            <person name="Wyatt N.A."/>
            <person name="Spanner R.E."/>
            <person name="Bolton M.D."/>
        </authorList>
    </citation>
    <scope>NUCLEOTIDE SEQUENCE [LARGE SCALE GENOMIC DNA]</scope>
    <source>
        <strain evidence="6">Cb09-40</strain>
    </source>
</reference>
<dbReference type="PROSITE" id="PS01036">
    <property type="entry name" value="HSP70_3"/>
    <property type="match status" value="1"/>
</dbReference>
<evidence type="ECO:0000256" key="1">
    <source>
        <dbReference type="ARBA" id="ARBA00007381"/>
    </source>
</evidence>
<feature type="region of interest" description="Disordered" evidence="4">
    <location>
        <begin position="490"/>
        <end position="527"/>
    </location>
</feature>
<dbReference type="FunFam" id="3.90.640.10:FF:000010">
    <property type="entry name" value="heat shock 70 kDa protein 14"/>
    <property type="match status" value="1"/>
</dbReference>
<dbReference type="Gene3D" id="3.30.420.40">
    <property type="match status" value="2"/>
</dbReference>
<sequence>MSADNGASATEQENSRNVIGISFGNSYSSIAYTNAADGKAEVIADPDGDRQIPTVLSYVAGEEFHGAQAKAQIVRNPRNTIAFFRDFLGKSFKEIDPSANHSSAHPIEHDGGKTAAFQVQEKEVAEGEEGEKSTLSVSEVATRHIRRLAQAAGDYLGKQINAAVITVPSDFTDAQKEALTVAAKNAGIEVLQYIPEPVAALLAYDAKIQSAGESNPAQQDKVVVVADLGGTRSDIAVLASRNGIYTTLATAHDYEFGGASLDKVLIEYAAKEFLKKNKNAKDPRTNERSLSKLTLEAEAVKKALSIGQSANFSIESLIDGIDFTLTVNRTRFELLANKIFASFTRLIQGAVQKADLDILDVDQILLSGGTSHIPKIASNLQSAFPETTVVVAPSTTPSAVNPSELTARGAAIQASLISEFEPADVKENTEAVVTVTPHLQNAIGIVSGDDQFSVIVPADTPAPARRTALIPVPQGGDVLVKLAEGVSEIKVTQEEKPATNGKKDDDEDDSDEDDSDDEPEEIREKVYKTGKPLAEFAIKGVKAKGQVEVQINIAADLTLTIVAKEKGGKGGVRGVIEAGKATSNGSA</sequence>
<organism evidence="5 7">
    <name type="scientific">Cercospora beticola</name>
    <name type="common">Sugarbeet leaf spot fungus</name>
    <dbReference type="NCBI Taxonomy" id="122368"/>
    <lineage>
        <taxon>Eukaryota</taxon>
        <taxon>Fungi</taxon>
        <taxon>Dikarya</taxon>
        <taxon>Ascomycota</taxon>
        <taxon>Pezizomycotina</taxon>
        <taxon>Dothideomycetes</taxon>
        <taxon>Dothideomycetidae</taxon>
        <taxon>Mycosphaerellales</taxon>
        <taxon>Mycosphaerellaceae</taxon>
        <taxon>Cercospora</taxon>
    </lineage>
</organism>
<dbReference type="GO" id="GO:0005634">
    <property type="term" value="C:nucleus"/>
    <property type="evidence" value="ECO:0007669"/>
    <property type="project" value="TreeGrafter"/>
</dbReference>
<comment type="similarity">
    <text evidence="1">Belongs to the heat shock protein 70 family.</text>
</comment>
<evidence type="ECO:0000256" key="3">
    <source>
        <dbReference type="ARBA" id="ARBA00022840"/>
    </source>
</evidence>
<dbReference type="AlphaFoldDB" id="A0A2G5I8D7"/>
<dbReference type="Pfam" id="PF00012">
    <property type="entry name" value="HSP70"/>
    <property type="match status" value="1"/>
</dbReference>
<reference evidence="5 7" key="1">
    <citation type="submission" date="2015-10" db="EMBL/GenBank/DDBJ databases">
        <title>The cercosporin biosynthetic gene cluster was horizontally transferred to several fungal lineages and shown to be expanded in Cercospora beticola based on microsynteny with recipient genomes.</title>
        <authorList>
            <person name="De Jonge R."/>
            <person name="Ebert M.K."/>
            <person name="Suttle J.C."/>
            <person name="Jurick Ii W.M."/>
            <person name="Secor G.A."/>
            <person name="Thomma B.P."/>
            <person name="Van De Peer Y."/>
            <person name="Bolton M.D."/>
        </authorList>
    </citation>
    <scope>NUCLEOTIDE SEQUENCE [LARGE SCALE GENOMIC DNA]</scope>
    <source>
        <strain evidence="5 7">09-40</strain>
    </source>
</reference>
<feature type="compositionally biased region" description="Basic and acidic residues" evidence="4">
    <location>
        <begin position="491"/>
        <end position="504"/>
    </location>
</feature>
<evidence type="ECO:0000313" key="8">
    <source>
        <dbReference type="Proteomes" id="UP001302367"/>
    </source>
</evidence>
<dbReference type="Proteomes" id="UP000230605">
    <property type="component" value="Chromosome 1"/>
</dbReference>
<evidence type="ECO:0000256" key="4">
    <source>
        <dbReference type="SAM" id="MobiDB-lite"/>
    </source>
</evidence>
<proteinExistence type="inferred from homology"/>
<dbReference type="GO" id="GO:0140662">
    <property type="term" value="F:ATP-dependent protein folding chaperone"/>
    <property type="evidence" value="ECO:0007669"/>
    <property type="project" value="InterPro"/>
</dbReference>
<dbReference type="InterPro" id="IPR043129">
    <property type="entry name" value="ATPase_NBD"/>
</dbReference>
<evidence type="ECO:0000256" key="2">
    <source>
        <dbReference type="ARBA" id="ARBA00022741"/>
    </source>
</evidence>
<dbReference type="PANTHER" id="PTHR45639:SF32">
    <property type="entry name" value="HEAT SHOCK PROTEIN PDR13"/>
    <property type="match status" value="1"/>
</dbReference>
<dbReference type="PANTHER" id="PTHR45639">
    <property type="entry name" value="HSC70CB, ISOFORM G-RELATED"/>
    <property type="match status" value="1"/>
</dbReference>
<dbReference type="Proteomes" id="UP001302367">
    <property type="component" value="Chromosome 2"/>
</dbReference>
<dbReference type="InterPro" id="IPR013126">
    <property type="entry name" value="Hsp_70_fam"/>
</dbReference>
<accession>A0A2G5I8D7</accession>
<dbReference type="InterPro" id="IPR018181">
    <property type="entry name" value="Heat_shock_70_CS"/>
</dbReference>
<dbReference type="Gene3D" id="2.60.34.10">
    <property type="entry name" value="Substrate Binding Domain Of DNAk, Chain A, domain 1"/>
    <property type="match status" value="1"/>
</dbReference>
<dbReference type="Gene3D" id="3.90.640.10">
    <property type="entry name" value="Actin, Chain A, domain 4"/>
    <property type="match status" value="1"/>
</dbReference>
<evidence type="ECO:0000313" key="6">
    <source>
        <dbReference type="EMBL" id="WPA97770.1"/>
    </source>
</evidence>
<dbReference type="Gene3D" id="3.30.30.30">
    <property type="match status" value="1"/>
</dbReference>
<feature type="compositionally biased region" description="Acidic residues" evidence="4">
    <location>
        <begin position="505"/>
        <end position="521"/>
    </location>
</feature>
<dbReference type="SUPFAM" id="SSF53067">
    <property type="entry name" value="Actin-like ATPase domain"/>
    <property type="match status" value="2"/>
</dbReference>
<protein>
    <submittedName>
        <fullName evidence="5">Ribosome-associated complex subunit SSZ1</fullName>
    </submittedName>
</protein>
<dbReference type="PRINTS" id="PR00301">
    <property type="entry name" value="HEATSHOCK70"/>
</dbReference>
<evidence type="ECO:0000313" key="5">
    <source>
        <dbReference type="EMBL" id="PIB01039.1"/>
    </source>
</evidence>
<keyword evidence="3" id="KW-0067">ATP-binding</keyword>
<gene>
    <name evidence="5" type="ORF">CB0940_02104</name>
    <name evidence="6" type="ORF">RHO25_002381</name>
</gene>
<name>A0A2G5I8D7_CERBT</name>
<dbReference type="EMBL" id="LKMD01000100">
    <property type="protein sequence ID" value="PIB01039.1"/>
    <property type="molecule type" value="Genomic_DNA"/>
</dbReference>
<dbReference type="EMBL" id="CP134185">
    <property type="protein sequence ID" value="WPA97770.1"/>
    <property type="molecule type" value="Genomic_DNA"/>
</dbReference>
<dbReference type="GO" id="GO:0005524">
    <property type="term" value="F:ATP binding"/>
    <property type="evidence" value="ECO:0007669"/>
    <property type="project" value="UniProtKB-KW"/>
</dbReference>
<dbReference type="OrthoDB" id="29851at2759"/>